<keyword evidence="3" id="KW-0134">Cell wall</keyword>
<evidence type="ECO:0000256" key="4">
    <source>
        <dbReference type="ARBA" id="ARBA00022525"/>
    </source>
</evidence>
<dbReference type="InterPro" id="IPR050732">
    <property type="entry name" value="Beta-glucan_modifiers"/>
</dbReference>
<keyword evidence="4" id="KW-0964">Secreted</keyword>
<keyword evidence="10" id="KW-1185">Reference proteome</keyword>
<evidence type="ECO:0000256" key="7">
    <source>
        <dbReference type="RuleBase" id="RU004335"/>
    </source>
</evidence>
<proteinExistence type="inferred from homology"/>
<accession>A0ABQ0GT38</accession>
<dbReference type="GeneID" id="98181848"/>
<keyword evidence="5" id="KW-0732">Signal</keyword>
<dbReference type="InterPro" id="IPR000490">
    <property type="entry name" value="Glyco_hydro_17"/>
</dbReference>
<name>A0ABQ0GT38_9PEZI</name>
<dbReference type="PANTHER" id="PTHR16631:SF16">
    <property type="entry name" value="GPI-ANCHORED CELL WALL BETA-1,3-ENDOGLUCANASE EGLC"/>
    <property type="match status" value="1"/>
</dbReference>
<dbReference type="Pfam" id="PF00332">
    <property type="entry name" value="Glyco_hydro_17"/>
    <property type="match status" value="1"/>
</dbReference>
<feature type="region of interest" description="Disordered" evidence="8">
    <location>
        <begin position="314"/>
        <end position="369"/>
    </location>
</feature>
<reference evidence="9 10" key="1">
    <citation type="submission" date="2024-09" db="EMBL/GenBank/DDBJ databases">
        <title>Itraconazole resistance in Madurella fahalii resulting from another homologue of gene encoding cytochrome P450 14-alpha sterol demethylase (CYP51).</title>
        <authorList>
            <person name="Yoshioka I."/>
            <person name="Fahal A.H."/>
            <person name="Kaneko S."/>
            <person name="Yaguchi T."/>
        </authorList>
    </citation>
    <scope>NUCLEOTIDE SEQUENCE [LARGE SCALE GENOMIC DNA]</scope>
    <source>
        <strain evidence="9 10">IFM 68171</strain>
    </source>
</reference>
<dbReference type="PANTHER" id="PTHR16631">
    <property type="entry name" value="GLUCAN 1,3-BETA-GLUCOSIDASE"/>
    <property type="match status" value="1"/>
</dbReference>
<evidence type="ECO:0000313" key="10">
    <source>
        <dbReference type="Proteomes" id="UP001628179"/>
    </source>
</evidence>
<keyword evidence="6" id="KW-0378">Hydrolase</keyword>
<feature type="compositionally biased region" description="Polar residues" evidence="8">
    <location>
        <begin position="314"/>
        <end position="340"/>
    </location>
</feature>
<evidence type="ECO:0000256" key="3">
    <source>
        <dbReference type="ARBA" id="ARBA00022512"/>
    </source>
</evidence>
<comment type="caution">
    <text evidence="9">The sequence shown here is derived from an EMBL/GenBank/DDBJ whole genome shotgun (WGS) entry which is preliminary data.</text>
</comment>
<protein>
    <submittedName>
        <fullName evidence="9">Gpi-anchored cell wall beta-endoglucanase</fullName>
    </submittedName>
</protein>
<evidence type="ECO:0000256" key="5">
    <source>
        <dbReference type="ARBA" id="ARBA00022729"/>
    </source>
</evidence>
<evidence type="ECO:0000256" key="6">
    <source>
        <dbReference type="ARBA" id="ARBA00022801"/>
    </source>
</evidence>
<evidence type="ECO:0000313" key="9">
    <source>
        <dbReference type="EMBL" id="GAB1320896.1"/>
    </source>
</evidence>
<evidence type="ECO:0000256" key="8">
    <source>
        <dbReference type="SAM" id="MobiDB-lite"/>
    </source>
</evidence>
<dbReference type="Proteomes" id="UP001628179">
    <property type="component" value="Unassembled WGS sequence"/>
</dbReference>
<dbReference type="EMBL" id="BAAFSV010000006">
    <property type="protein sequence ID" value="GAB1320896.1"/>
    <property type="molecule type" value="Genomic_DNA"/>
</dbReference>
<dbReference type="RefSeq" id="XP_070922626.1">
    <property type="nucleotide sequence ID" value="XM_071066525.1"/>
</dbReference>
<dbReference type="SUPFAM" id="SSF51445">
    <property type="entry name" value="(Trans)glycosidases"/>
    <property type="match status" value="1"/>
</dbReference>
<dbReference type="Gene3D" id="3.20.20.80">
    <property type="entry name" value="Glycosidases"/>
    <property type="match status" value="1"/>
</dbReference>
<gene>
    <name evidence="9" type="ORF">MFIFM68171_11106</name>
</gene>
<evidence type="ECO:0000256" key="1">
    <source>
        <dbReference type="ARBA" id="ARBA00004191"/>
    </source>
</evidence>
<sequence length="397" mass="42065">MRPTTAIAAAGVLAAGASAENYLGFNSGATLADRSAKFKADFEAEFRTAKGLENAPGIFNAVRLYTNVQAYSTDDPIEAFEAAMDTQTKLLLGIWTSGTNSIEKELSALRKAVQKHGKRFTDLVIGMSIGSEDLYRDSETGIKNKAGIGAGPDVIVNFINEYKKAFADTALASVPIGHVDTWDAWTNGTNRAVIDAVDWVGVDEYPYYESGKGNHIRNSGRLFDRAFDAVAGVVGSKPIWVTETGWPATGPNWDEAVASVENAKYYWDEIGCRKLFNKVPTFWYNLRDSNPDNEMKFAITNNLSTEPLFDLTCPTTFDTPTDATSSRAVSPTGSQTSTGAAGSAPTDPANGVSGPDGATDSAGVTDPLTENGASMGKSLSAAAVASLAVIAGVFALF</sequence>
<comment type="similarity">
    <text evidence="2 7">Belongs to the glycosyl hydrolase 17 family.</text>
</comment>
<comment type="subcellular location">
    <subcellularLocation>
        <location evidence="1">Secreted</location>
        <location evidence="1">Cell wall</location>
    </subcellularLocation>
</comment>
<evidence type="ECO:0000256" key="2">
    <source>
        <dbReference type="ARBA" id="ARBA00008773"/>
    </source>
</evidence>
<organism evidence="9 10">
    <name type="scientific">Madurella fahalii</name>
    <dbReference type="NCBI Taxonomy" id="1157608"/>
    <lineage>
        <taxon>Eukaryota</taxon>
        <taxon>Fungi</taxon>
        <taxon>Dikarya</taxon>
        <taxon>Ascomycota</taxon>
        <taxon>Pezizomycotina</taxon>
        <taxon>Sordariomycetes</taxon>
        <taxon>Sordariomycetidae</taxon>
        <taxon>Sordariales</taxon>
        <taxon>Sordariales incertae sedis</taxon>
        <taxon>Madurella</taxon>
    </lineage>
</organism>
<dbReference type="InterPro" id="IPR017853">
    <property type="entry name" value="GH"/>
</dbReference>